<sequence>MKHIIQIAISKGEKYYIAQGVDLPIVTQGKTLDELAGNVKKVSKLYLKGENLNEFNIAPDPAVLINFELPLRLHV</sequence>
<proteinExistence type="predicted"/>
<evidence type="ECO:0008006" key="3">
    <source>
        <dbReference type="Google" id="ProtNLM"/>
    </source>
</evidence>
<dbReference type="Gene3D" id="3.30.160.250">
    <property type="match status" value="1"/>
</dbReference>
<organism evidence="1 2">
    <name type="scientific">Candidatus Yanofskybacteria bacterium RIFCSPHIGHO2_02_FULL_43_15c</name>
    <dbReference type="NCBI Taxonomy" id="1802679"/>
    <lineage>
        <taxon>Bacteria</taxon>
        <taxon>Candidatus Yanofskyibacteriota</taxon>
    </lineage>
</organism>
<evidence type="ECO:0000313" key="1">
    <source>
        <dbReference type="EMBL" id="OGN11394.1"/>
    </source>
</evidence>
<dbReference type="EMBL" id="MGJT01000032">
    <property type="protein sequence ID" value="OGN11394.1"/>
    <property type="molecule type" value="Genomic_DNA"/>
</dbReference>
<reference evidence="1 2" key="1">
    <citation type="journal article" date="2016" name="Nat. Commun.">
        <title>Thousands of microbial genomes shed light on interconnected biogeochemical processes in an aquifer system.</title>
        <authorList>
            <person name="Anantharaman K."/>
            <person name="Brown C.T."/>
            <person name="Hug L.A."/>
            <person name="Sharon I."/>
            <person name="Castelle C.J."/>
            <person name="Probst A.J."/>
            <person name="Thomas B.C."/>
            <person name="Singh A."/>
            <person name="Wilkins M.J."/>
            <person name="Karaoz U."/>
            <person name="Brodie E.L."/>
            <person name="Williams K.H."/>
            <person name="Hubbard S.S."/>
            <person name="Banfield J.F."/>
        </authorList>
    </citation>
    <scope>NUCLEOTIDE SEQUENCE [LARGE SCALE GENOMIC DNA]</scope>
</reference>
<name>A0A1F8FDX9_9BACT</name>
<dbReference type="InterPro" id="IPR035069">
    <property type="entry name" value="TTHA1013/TTHA0281-like"/>
</dbReference>
<comment type="caution">
    <text evidence="1">The sequence shown here is derived from an EMBL/GenBank/DDBJ whole genome shotgun (WGS) entry which is preliminary data.</text>
</comment>
<dbReference type="SUPFAM" id="SSF143100">
    <property type="entry name" value="TTHA1013/TTHA0281-like"/>
    <property type="match status" value="1"/>
</dbReference>
<gene>
    <name evidence="1" type="ORF">A3C71_00915</name>
</gene>
<dbReference type="Proteomes" id="UP000178197">
    <property type="component" value="Unassembled WGS sequence"/>
</dbReference>
<accession>A0A1F8FDX9</accession>
<dbReference type="AlphaFoldDB" id="A0A1F8FDX9"/>
<protein>
    <recommendedName>
        <fullName evidence="3">DUF1902 domain-containing protein</fullName>
    </recommendedName>
</protein>
<evidence type="ECO:0000313" key="2">
    <source>
        <dbReference type="Proteomes" id="UP000178197"/>
    </source>
</evidence>